<name>A0ABR9P7J3_9ACTN</name>
<reference evidence="4 5" key="1">
    <citation type="submission" date="2020-09" db="EMBL/GenBank/DDBJ databases">
        <title>Diversity and distribution of actinomycetes associated with coral in the coast of Hainan.</title>
        <authorList>
            <person name="Li F."/>
        </authorList>
    </citation>
    <scope>NUCLEOTIDE SEQUENCE [LARGE SCALE GENOMIC DNA]</scope>
    <source>
        <strain evidence="4 5">HNM0947</strain>
    </source>
</reference>
<dbReference type="Proteomes" id="UP000806528">
    <property type="component" value="Unassembled WGS sequence"/>
</dbReference>
<feature type="compositionally biased region" description="Pro residues" evidence="3">
    <location>
        <begin position="23"/>
        <end position="40"/>
    </location>
</feature>
<sequence length="199" mass="21801">MVEPSDDTAGAPGTEPVPGAETPDPPAPEPDPGVTDPPSPDGVAAAVDGLSEQVRGFHARADNYEQIIRQMQNRIEQLQGDQVQALLKPVIRRFAGLHAQAAEAAERAGERGERAEKDFDFFMDTIEEALGLIDVESVEAEPSAEFDPAKHHAARVVTTDDPEKDRRVHRVLRQGFTYADADRVFLPAQVSVYRHEDSR</sequence>
<dbReference type="InterPro" id="IPR000740">
    <property type="entry name" value="GrpE"/>
</dbReference>
<evidence type="ECO:0000313" key="5">
    <source>
        <dbReference type="Proteomes" id="UP000806528"/>
    </source>
</evidence>
<gene>
    <name evidence="4" type="primary">grpE</name>
    <name evidence="4" type="ORF">IDM40_14050</name>
</gene>
<protein>
    <submittedName>
        <fullName evidence="4">Nucleotide exchange factor GrpE</fullName>
    </submittedName>
</protein>
<evidence type="ECO:0000256" key="3">
    <source>
        <dbReference type="SAM" id="MobiDB-lite"/>
    </source>
</evidence>
<dbReference type="InterPro" id="IPR009012">
    <property type="entry name" value="GrpE_head"/>
</dbReference>
<comment type="caution">
    <text evidence="4">The sequence shown here is derived from an EMBL/GenBank/DDBJ whole genome shotgun (WGS) entry which is preliminary data.</text>
</comment>
<evidence type="ECO:0000313" key="4">
    <source>
        <dbReference type="EMBL" id="MBE2999820.1"/>
    </source>
</evidence>
<proteinExistence type="predicted"/>
<dbReference type="EMBL" id="JADBGI010000011">
    <property type="protein sequence ID" value="MBE2999820.1"/>
    <property type="molecule type" value="Genomic_DNA"/>
</dbReference>
<evidence type="ECO:0000256" key="1">
    <source>
        <dbReference type="ARBA" id="ARBA00023186"/>
    </source>
</evidence>
<dbReference type="SUPFAM" id="SSF51064">
    <property type="entry name" value="Head domain of nucleotide exchange factor GrpE"/>
    <property type="match status" value="1"/>
</dbReference>
<accession>A0ABR9P7J3</accession>
<keyword evidence="2" id="KW-0175">Coiled coil</keyword>
<dbReference type="Gene3D" id="2.30.22.10">
    <property type="entry name" value="Head domain of nucleotide exchange factor GrpE"/>
    <property type="match status" value="1"/>
</dbReference>
<keyword evidence="1" id="KW-0143">Chaperone</keyword>
<feature type="coiled-coil region" evidence="2">
    <location>
        <begin position="61"/>
        <end position="88"/>
    </location>
</feature>
<feature type="region of interest" description="Disordered" evidence="3">
    <location>
        <begin position="1"/>
        <end position="45"/>
    </location>
</feature>
<keyword evidence="5" id="KW-1185">Reference proteome</keyword>
<dbReference type="RefSeq" id="WP_193122440.1">
    <property type="nucleotide sequence ID" value="NZ_JADBGI010000011.1"/>
</dbReference>
<dbReference type="Pfam" id="PF01025">
    <property type="entry name" value="GrpE"/>
    <property type="match status" value="1"/>
</dbReference>
<evidence type="ECO:0000256" key="2">
    <source>
        <dbReference type="SAM" id="Coils"/>
    </source>
</evidence>
<organism evidence="4 5">
    <name type="scientific">Nocardiopsis coralli</name>
    <dbReference type="NCBI Taxonomy" id="2772213"/>
    <lineage>
        <taxon>Bacteria</taxon>
        <taxon>Bacillati</taxon>
        <taxon>Actinomycetota</taxon>
        <taxon>Actinomycetes</taxon>
        <taxon>Streptosporangiales</taxon>
        <taxon>Nocardiopsidaceae</taxon>
        <taxon>Nocardiopsis</taxon>
    </lineage>
</organism>